<evidence type="ECO:0000313" key="2">
    <source>
        <dbReference type="Proteomes" id="UP001157006"/>
    </source>
</evidence>
<organism evidence="1 2">
    <name type="scientific">Vicia faba</name>
    <name type="common">Broad bean</name>
    <name type="synonym">Faba vulgaris</name>
    <dbReference type="NCBI Taxonomy" id="3906"/>
    <lineage>
        <taxon>Eukaryota</taxon>
        <taxon>Viridiplantae</taxon>
        <taxon>Streptophyta</taxon>
        <taxon>Embryophyta</taxon>
        <taxon>Tracheophyta</taxon>
        <taxon>Spermatophyta</taxon>
        <taxon>Magnoliopsida</taxon>
        <taxon>eudicotyledons</taxon>
        <taxon>Gunneridae</taxon>
        <taxon>Pentapetalae</taxon>
        <taxon>rosids</taxon>
        <taxon>fabids</taxon>
        <taxon>Fabales</taxon>
        <taxon>Fabaceae</taxon>
        <taxon>Papilionoideae</taxon>
        <taxon>50 kb inversion clade</taxon>
        <taxon>NPAAA clade</taxon>
        <taxon>Hologalegina</taxon>
        <taxon>IRL clade</taxon>
        <taxon>Fabeae</taxon>
        <taxon>Vicia</taxon>
    </lineage>
</organism>
<accession>A0AAV1AAZ4</accession>
<gene>
    <name evidence="1" type="ORF">VFH_IV022440</name>
</gene>
<name>A0AAV1AAZ4_VICFA</name>
<dbReference type="EMBL" id="OX451739">
    <property type="protein sequence ID" value="CAI8607101.1"/>
    <property type="molecule type" value="Genomic_DNA"/>
</dbReference>
<dbReference type="AlphaFoldDB" id="A0AAV1AAZ4"/>
<proteinExistence type="predicted"/>
<reference evidence="1 2" key="1">
    <citation type="submission" date="2023-01" db="EMBL/GenBank/DDBJ databases">
        <authorList>
            <person name="Kreplak J."/>
        </authorList>
    </citation>
    <scope>NUCLEOTIDE SEQUENCE [LARGE SCALE GENOMIC DNA]</scope>
</reference>
<keyword evidence="2" id="KW-1185">Reference proteome</keyword>
<sequence length="147" mass="16452">MLHDIQTHLITHLGLEPAKRAVLTWPAQNVAPCSPGETHYRSPFTRPTNQPRIHCLGSPLARPMNALPHARLMLARRICATILQRDSVIMFGSSKEIQSKTEEEKVLENTATHQIDPKSHNLFDIAAADVFRQKYSDDVQVPAVPSD</sequence>
<evidence type="ECO:0000313" key="1">
    <source>
        <dbReference type="EMBL" id="CAI8607101.1"/>
    </source>
</evidence>
<dbReference type="Proteomes" id="UP001157006">
    <property type="component" value="Chromosome 4"/>
</dbReference>
<protein>
    <submittedName>
        <fullName evidence="1">Uncharacterized protein</fullName>
    </submittedName>
</protein>